<dbReference type="InterPro" id="IPR023214">
    <property type="entry name" value="HAD_sf"/>
</dbReference>
<evidence type="ECO:0000313" key="2">
    <source>
        <dbReference type="EMBL" id="KAL3108005.1"/>
    </source>
</evidence>
<dbReference type="Gene3D" id="3.40.50.1000">
    <property type="entry name" value="HAD superfamily/HAD-like"/>
    <property type="match status" value="1"/>
</dbReference>
<feature type="domain" description="FCP1 homology" evidence="1">
    <location>
        <begin position="48"/>
        <end position="84"/>
    </location>
</feature>
<sequence>MCNQFKFSFSPAPKGGAPLCNSCETEGISRTSATRCSVKSAPKRGRGCGFWDLSRLNRDLSKVIYIDWDPQAFQLNPENVLRIDLAELLKTIHLSDIDDVRPTLQFYSQFDNPMQEFRRRAQQMAQQEQKAKESAVLTQQNRWSNFATFGSRSRGRQGI</sequence>
<dbReference type="EMBL" id="JBICBT010000601">
    <property type="protein sequence ID" value="KAL3108005.1"/>
    <property type="molecule type" value="Genomic_DNA"/>
</dbReference>
<accession>A0ABD2KYG1</accession>
<dbReference type="AlphaFoldDB" id="A0ABD2KYG1"/>
<reference evidence="2 3" key="1">
    <citation type="submission" date="2024-10" db="EMBL/GenBank/DDBJ databases">
        <authorList>
            <person name="Kim D."/>
        </authorList>
    </citation>
    <scope>NUCLEOTIDE SEQUENCE [LARGE SCALE GENOMIC DNA]</scope>
    <source>
        <strain evidence="2">BH-2024</strain>
    </source>
</reference>
<dbReference type="InterPro" id="IPR004274">
    <property type="entry name" value="FCP1_dom"/>
</dbReference>
<protein>
    <recommendedName>
        <fullName evidence="1">FCP1 homology domain-containing protein</fullName>
    </recommendedName>
</protein>
<evidence type="ECO:0000259" key="1">
    <source>
        <dbReference type="Pfam" id="PF03031"/>
    </source>
</evidence>
<dbReference type="Pfam" id="PF03031">
    <property type="entry name" value="NIF"/>
    <property type="match status" value="1"/>
</dbReference>
<gene>
    <name evidence="2" type="ORF">niasHT_018306</name>
</gene>
<organism evidence="2 3">
    <name type="scientific">Heterodera trifolii</name>
    <dbReference type="NCBI Taxonomy" id="157864"/>
    <lineage>
        <taxon>Eukaryota</taxon>
        <taxon>Metazoa</taxon>
        <taxon>Ecdysozoa</taxon>
        <taxon>Nematoda</taxon>
        <taxon>Chromadorea</taxon>
        <taxon>Rhabditida</taxon>
        <taxon>Tylenchina</taxon>
        <taxon>Tylenchomorpha</taxon>
        <taxon>Tylenchoidea</taxon>
        <taxon>Heteroderidae</taxon>
        <taxon>Heteroderinae</taxon>
        <taxon>Heterodera</taxon>
    </lineage>
</organism>
<name>A0ABD2KYG1_9BILA</name>
<dbReference type="InterPro" id="IPR036412">
    <property type="entry name" value="HAD-like_sf"/>
</dbReference>
<keyword evidence="3" id="KW-1185">Reference proteome</keyword>
<dbReference type="Proteomes" id="UP001620626">
    <property type="component" value="Unassembled WGS sequence"/>
</dbReference>
<proteinExistence type="predicted"/>
<evidence type="ECO:0000313" key="3">
    <source>
        <dbReference type="Proteomes" id="UP001620626"/>
    </source>
</evidence>
<dbReference type="SUPFAM" id="SSF56784">
    <property type="entry name" value="HAD-like"/>
    <property type="match status" value="1"/>
</dbReference>
<comment type="caution">
    <text evidence="2">The sequence shown here is derived from an EMBL/GenBank/DDBJ whole genome shotgun (WGS) entry which is preliminary data.</text>
</comment>